<proteinExistence type="predicted"/>
<evidence type="ECO:0000313" key="8">
    <source>
        <dbReference type="EMBL" id="UWX70102.1"/>
    </source>
</evidence>
<dbReference type="Proteomes" id="UP000029590">
    <property type="component" value="Unassembled WGS sequence"/>
</dbReference>
<dbReference type="OrthoDB" id="8527993at2"/>
<keyword evidence="4" id="KW-0143">Chaperone</keyword>
<evidence type="ECO:0000313" key="7">
    <source>
        <dbReference type="EMBL" id="PEH36669.1"/>
    </source>
</evidence>
<dbReference type="EMBL" id="JPGG01000015">
    <property type="protein sequence ID" value="KGC17766.1"/>
    <property type="molecule type" value="Genomic_DNA"/>
</dbReference>
<dbReference type="GeneID" id="66459485"/>
<reference evidence="6 9" key="1">
    <citation type="submission" date="2014-04" db="EMBL/GenBank/DDBJ databases">
        <authorList>
            <person name="Bishop-Lilly K.A."/>
            <person name="Broomall S.M."/>
            <person name="Chain P.S."/>
            <person name="Chertkov O."/>
            <person name="Coyne S.R."/>
            <person name="Daligault H.E."/>
            <person name="Davenport K.W."/>
            <person name="Erkkila T."/>
            <person name="Frey K.G."/>
            <person name="Gibbons H.S."/>
            <person name="Gu W."/>
            <person name="Jaissle J."/>
            <person name="Johnson S.L."/>
            <person name="Koroleva G.I."/>
            <person name="Ladner J.T."/>
            <person name="Lo C.-C."/>
            <person name="Minogue T.D."/>
            <person name="Munk C."/>
            <person name="Palacios G.F."/>
            <person name="Redden C.L."/>
            <person name="Rosenzweig C.N."/>
            <person name="Scholz M.B."/>
            <person name="Teshima H."/>
            <person name="Xu Y."/>
        </authorList>
    </citation>
    <scope>NUCLEOTIDE SEQUENCE [LARGE SCALE GENOMIC DNA]</scope>
    <source>
        <strain evidence="6">Gladioli</strain>
        <strain evidence="9">gladioli</strain>
    </source>
</reference>
<dbReference type="OMA" id="QMDHEAP"/>
<dbReference type="Gene3D" id="1.20.58.380">
    <property type="entry name" value="Flagellar protein flit"/>
    <property type="match status" value="1"/>
</dbReference>
<evidence type="ECO:0000256" key="2">
    <source>
        <dbReference type="ARBA" id="ARBA00022490"/>
    </source>
</evidence>
<protein>
    <recommendedName>
        <fullName evidence="5">Flagellar protein FliT</fullName>
    </recommendedName>
</protein>
<organism evidence="7 10">
    <name type="scientific">Burkholderia gladioli</name>
    <name type="common">Pseudomonas marginata</name>
    <name type="synonym">Phytomonas marginata</name>
    <dbReference type="NCBI Taxonomy" id="28095"/>
    <lineage>
        <taxon>Bacteria</taxon>
        <taxon>Pseudomonadati</taxon>
        <taxon>Pseudomonadota</taxon>
        <taxon>Betaproteobacteria</taxon>
        <taxon>Burkholderiales</taxon>
        <taxon>Burkholderiaceae</taxon>
        <taxon>Burkholderia</taxon>
    </lineage>
</organism>
<gene>
    <name evidence="7" type="ORF">CRM94_18820</name>
    <name evidence="6" type="ORF">DM48_4362</name>
    <name evidence="8" type="ORF">NYZ96_18225</name>
</gene>
<evidence type="ECO:0000313" key="10">
    <source>
        <dbReference type="Proteomes" id="UP000220629"/>
    </source>
</evidence>
<evidence type="ECO:0000256" key="4">
    <source>
        <dbReference type="ARBA" id="ARBA00023186"/>
    </source>
</evidence>
<evidence type="ECO:0000256" key="5">
    <source>
        <dbReference type="ARBA" id="ARBA00093797"/>
    </source>
</evidence>
<keyword evidence="2" id="KW-0963">Cytoplasm</keyword>
<accession>A0A095FJB2</accession>
<reference evidence="10" key="2">
    <citation type="submission" date="2017-09" db="EMBL/GenBank/DDBJ databases">
        <title>FDA dAtabase for Regulatory Grade micrObial Sequences (FDA-ARGOS): Supporting development and validation of Infectious Disease Dx tests.</title>
        <authorList>
            <person name="Minogue T."/>
            <person name="Wolcott M."/>
            <person name="Wasieloski L."/>
            <person name="Aguilar W."/>
            <person name="Moore D."/>
            <person name="Tallon L."/>
            <person name="Sadzewicz L."/>
            <person name="Ott S."/>
            <person name="Zhao X."/>
            <person name="Nagaraj S."/>
            <person name="Vavikolanu K."/>
            <person name="Aluvathingal J."/>
            <person name="Nadendla S."/>
            <person name="Sichtig H."/>
        </authorList>
    </citation>
    <scope>NUCLEOTIDE SEQUENCE [LARGE SCALE GENOMIC DNA]</scope>
    <source>
        <strain evidence="10">FDAARGOS_390</strain>
    </source>
</reference>
<dbReference type="EMBL" id="CP104214">
    <property type="protein sequence ID" value="UWX70102.1"/>
    <property type="molecule type" value="Genomic_DNA"/>
</dbReference>
<keyword evidence="7" id="KW-0966">Cell projection</keyword>
<name>A0A095FJB2_BURGA</name>
<keyword evidence="3" id="KW-1005">Bacterial flagellum biogenesis</keyword>
<dbReference type="EMBL" id="PDDY01000004">
    <property type="protein sequence ID" value="PEH36669.1"/>
    <property type="molecule type" value="Genomic_DNA"/>
</dbReference>
<accession>A0A0D5DSP0</accession>
<comment type="subcellular location">
    <subcellularLocation>
        <location evidence="1">Cytoplasm</location>
        <location evidence="1">Cytosol</location>
    </subcellularLocation>
</comment>
<reference evidence="8" key="4">
    <citation type="submission" date="2022-09" db="EMBL/GenBank/DDBJ databases">
        <title>Genomic of Burkholderia gladioli.</title>
        <authorList>
            <person name="Wu H."/>
        </authorList>
    </citation>
    <scope>NUCLEOTIDE SEQUENCE</scope>
    <source>
        <strain evidence="8">ZN-S4</strain>
    </source>
</reference>
<dbReference type="GO" id="GO:0044781">
    <property type="term" value="P:bacterial-type flagellum organization"/>
    <property type="evidence" value="ECO:0007669"/>
    <property type="project" value="UniProtKB-KW"/>
</dbReference>
<dbReference type="AlphaFoldDB" id="A0A095FJB2"/>
<dbReference type="Proteomes" id="UP000220629">
    <property type="component" value="Unassembled WGS sequence"/>
</dbReference>
<evidence type="ECO:0000256" key="3">
    <source>
        <dbReference type="ARBA" id="ARBA00022795"/>
    </source>
</evidence>
<evidence type="ECO:0000313" key="9">
    <source>
        <dbReference type="Proteomes" id="UP000029590"/>
    </source>
</evidence>
<reference evidence="7" key="3">
    <citation type="submission" date="2017-09" db="EMBL/GenBank/DDBJ databases">
        <title>FDA dAtabase for Regulatory Grade micrObial Sequences (FDA-ARGOS): Supporting development and validation of Infectious Disease Dx tests.</title>
        <authorList>
            <person name="Minogue T."/>
            <person name="Wolcott M."/>
            <person name="Wasieloski L."/>
            <person name="Aguilar W."/>
            <person name="Moore D."/>
            <person name="Tallon L.J."/>
            <person name="Sadzewicz L."/>
            <person name="Ott S."/>
            <person name="Zhao X."/>
            <person name="Nagaraj S."/>
            <person name="Vavikolanu K."/>
            <person name="Aluvathingal J."/>
            <person name="Nadendla S."/>
            <person name="Sichtig H."/>
        </authorList>
    </citation>
    <scope>NUCLEOTIDE SEQUENCE</scope>
    <source>
        <strain evidence="7">FDAARGOS_390</strain>
    </source>
</reference>
<keyword evidence="7" id="KW-0969">Cilium</keyword>
<sequence>MSREAAYLARYEAIAEVSGRMLAAARGADWLAVDGLQAEYQTLVDGLKAAEEGVMLDPSERGHKYALIRRILADDAAIRDLASPEVARLSALFDAGRSTRMLKDIYQARR</sequence>
<dbReference type="Proteomes" id="UP001059745">
    <property type="component" value="Chromosome 1"/>
</dbReference>
<dbReference type="RefSeq" id="WP_013699683.1">
    <property type="nucleotide sequence ID" value="NZ_CADEPO010000001.1"/>
</dbReference>
<keyword evidence="7" id="KW-0282">Flagellum</keyword>
<dbReference type="Pfam" id="PF05400">
    <property type="entry name" value="FliT"/>
    <property type="match status" value="1"/>
</dbReference>
<evidence type="ECO:0000313" key="6">
    <source>
        <dbReference type="EMBL" id="KGC17766.1"/>
    </source>
</evidence>
<dbReference type="KEGG" id="bgo:BM43_1283"/>
<dbReference type="InterPro" id="IPR008622">
    <property type="entry name" value="FliT"/>
</dbReference>
<evidence type="ECO:0000256" key="1">
    <source>
        <dbReference type="ARBA" id="ARBA00004514"/>
    </source>
</evidence>